<sequence>MLSPIFVLWDVGYPLYTYGSIFIIILIIWQVKRSHHELKLEPRKSCCWRHRKVKQRARDAGSRARRLSQEEAEKPRKLYSNMKSQGWLPQEAGVRRLLCADPCCQICNDVALEIQQLLAGENNQTSPNSQTSPTLSEPSQGSSHLDILSVSSISFEQSLELHSQHTRELSLASDTPTLSQLMDQKTSTHSAAPFTSSIRVQDYWVDHLNLGQGFQMPDVPRGPDSMTSSSFEEPTGQVNQQDMIQSNPNHVQGNQDPHHLEPQVSLRPLNPEITTLTHPVASDMASVLPANMPFLSPNVLRFLEVHVKKWIHFQRWGLPRRVEESLRQLMPNPPLHYQPGNNQPVSYILNNTSQVSVHRLETISHQTWCSCMAGQPIQTFWVSEWSTMNPKQRHHCQKIPDPMALASHSPALKALSGLYPPPGGQASDLDSYLHQRYSQLFCGLPSLHSESLVATFLASQALSKNENLSKLPLKDPILLKDLSFLPLLPKTPPQSTPPSSPPSPNWVTPSDHQQAHIQNHVPFLTLAECEALECHLLQRQLQLQWGMPAVFQRSQHAQSPMQYEPCGKTHSPETMTTSWPGKPVSVLNSELLFFPEYAQKRLDFHLQKQLIHHHWDLPQNIQQSTQLLLSSTDQQALSWHSTALATSSVRQPVALEANRAGNELSTIMSPHLFAQAKAILQSHMDSKCGEINHGKLPACVYRSWDCRTTGELAVAPLPCIPESQPMVLQATSDPDLHHKVMPWMPTALNQQQQALPGPISRHPRLPQALSEGAIEKLETTLRHKYLAFLSGLPALYYVALSRAMAPAVTSKSIITERVPGPTKIPEEPVTQIISSEEQYVSLGPSFQNNSETGADTAEESKPAVPVEGTMEMLPLESQTHPAILHSHKTHMLAKLRFHLRKKTLEIQWGIPIRAQESREQTAAVLENKSTQESLGSLNNQGETLLQELSTPPDPEWVHHKEQQIAELKAVQQNQKQPSSKAVSHGSAHCICKTSQPSGDMTEAQVLCVHVEASVNTTSLEESWSSEPQSPGKTKDPGKVPTLAEKREDPEKPKAAGDCGEGDAGFGLSSTTEKRHPGENQRPAGMPLNKTPHGYWQRSHSFQFADPCQHSPQHHPQLKLPELPPGVPGRKESENDLQDSQTKLHATLKPARIPENAQPVVSQTSQGQAFPSQVFKTKPLQGQTLQGQLLHGQVIPACTHKQPGLPEANLRSKARSFLQRINPKAKGKGHNDCIFPIAEKVTKTRKENVEKSPAPAKSPMGRPKTEKPTKHSIDQSSPTKKPVGQASFNNSHCPDNKLRLRPRQSGSASVQGHLHHCPRHYPRVDRAT</sequence>
<dbReference type="InterPro" id="IPR027970">
    <property type="entry name" value="SPATA31-like"/>
</dbReference>
<dbReference type="Proteomes" id="UP000189704">
    <property type="component" value="Unplaced"/>
</dbReference>
<feature type="transmembrane region" description="Helical" evidence="7">
    <location>
        <begin position="6"/>
        <end position="29"/>
    </location>
</feature>
<feature type="compositionally biased region" description="Polar residues" evidence="6">
    <location>
        <begin position="1018"/>
        <end position="1031"/>
    </location>
</feature>
<evidence type="ECO:0000256" key="6">
    <source>
        <dbReference type="SAM" id="MobiDB-lite"/>
    </source>
</evidence>
<proteinExistence type="inferred from homology"/>
<dbReference type="InterPro" id="IPR039509">
    <property type="entry name" value="SPATA31"/>
</dbReference>
<accession>A0A1U7UST7</accession>
<evidence type="ECO:0000313" key="10">
    <source>
        <dbReference type="Proteomes" id="UP000189704"/>
    </source>
</evidence>
<feature type="compositionally biased region" description="Pro residues" evidence="6">
    <location>
        <begin position="489"/>
        <end position="504"/>
    </location>
</feature>
<feature type="region of interest" description="Disordered" evidence="6">
    <location>
        <begin position="122"/>
        <end position="143"/>
    </location>
</feature>
<feature type="region of interest" description="Disordered" evidence="6">
    <location>
        <begin position="214"/>
        <end position="238"/>
    </location>
</feature>
<dbReference type="PANTHER" id="PTHR21859">
    <property type="entry name" value="ACROSOME-SPECIFIC PROTEIN"/>
    <property type="match status" value="1"/>
</dbReference>
<feature type="region of interest" description="Disordered" evidence="6">
    <location>
        <begin position="488"/>
        <end position="512"/>
    </location>
</feature>
<feature type="compositionally biased region" description="Basic and acidic residues" evidence="6">
    <location>
        <begin position="1262"/>
        <end position="1272"/>
    </location>
</feature>
<feature type="region of interest" description="Disordered" evidence="6">
    <location>
        <begin position="1243"/>
        <end position="1327"/>
    </location>
</feature>
<evidence type="ECO:0000256" key="4">
    <source>
        <dbReference type="ARBA" id="ARBA00023136"/>
    </source>
</evidence>
<evidence type="ECO:0000256" key="1">
    <source>
        <dbReference type="ARBA" id="ARBA00004167"/>
    </source>
</evidence>
<evidence type="ECO:0000313" key="11">
    <source>
        <dbReference type="RefSeq" id="XP_008068926.1"/>
    </source>
</evidence>
<dbReference type="GeneID" id="103273312"/>
<dbReference type="STRING" id="1868482.ENSTSYP00000022938"/>
<name>A0A1U7UST7_CARSF</name>
<dbReference type="OMA" id="CRCHQKV"/>
<reference evidence="11" key="1">
    <citation type="submission" date="2025-08" db="UniProtKB">
        <authorList>
            <consortium name="RefSeq"/>
        </authorList>
    </citation>
    <scope>IDENTIFICATION</scope>
</reference>
<evidence type="ECO:0000256" key="5">
    <source>
        <dbReference type="ARBA" id="ARBA00035009"/>
    </source>
</evidence>
<evidence type="ECO:0000256" key="3">
    <source>
        <dbReference type="ARBA" id="ARBA00022989"/>
    </source>
</evidence>
<dbReference type="KEGG" id="csyr:103273312"/>
<dbReference type="Pfam" id="PF14650">
    <property type="entry name" value="FAM75"/>
    <property type="match status" value="1"/>
</dbReference>
<keyword evidence="4 7" id="KW-0472">Membrane</keyword>
<comment type="subcellular location">
    <subcellularLocation>
        <location evidence="1">Membrane</location>
        <topology evidence="1">Single-pass membrane protein</topology>
    </subcellularLocation>
</comment>
<protein>
    <submittedName>
        <fullName evidence="11">Protein FAM205A</fullName>
    </submittedName>
</protein>
<evidence type="ECO:0000256" key="2">
    <source>
        <dbReference type="ARBA" id="ARBA00022692"/>
    </source>
</evidence>
<feature type="region of interest" description="Disordered" evidence="6">
    <location>
        <begin position="1018"/>
        <end position="1088"/>
    </location>
</feature>
<keyword evidence="2 7" id="KW-0812">Transmembrane</keyword>
<comment type="similarity">
    <text evidence="5">Belongs to the SPATA31 family.</text>
</comment>
<dbReference type="RefSeq" id="XP_008068926.1">
    <property type="nucleotide sequence ID" value="XM_008070735.2"/>
</dbReference>
<dbReference type="Pfam" id="PF15371">
    <property type="entry name" value="DUF4599"/>
    <property type="match status" value="1"/>
</dbReference>
<evidence type="ECO:0000256" key="7">
    <source>
        <dbReference type="SAM" id="Phobius"/>
    </source>
</evidence>
<organism evidence="10 11">
    <name type="scientific">Carlito syrichta</name>
    <name type="common">Philippine tarsier</name>
    <name type="synonym">Tarsius syrichta</name>
    <dbReference type="NCBI Taxonomy" id="1868482"/>
    <lineage>
        <taxon>Eukaryota</taxon>
        <taxon>Metazoa</taxon>
        <taxon>Chordata</taxon>
        <taxon>Craniata</taxon>
        <taxon>Vertebrata</taxon>
        <taxon>Euteleostomi</taxon>
        <taxon>Mammalia</taxon>
        <taxon>Eutheria</taxon>
        <taxon>Euarchontoglires</taxon>
        <taxon>Primates</taxon>
        <taxon>Haplorrhini</taxon>
        <taxon>Tarsiiformes</taxon>
        <taxon>Tarsiidae</taxon>
        <taxon>Carlito</taxon>
    </lineage>
</organism>
<dbReference type="CTD" id="259308"/>
<keyword evidence="3 7" id="KW-1133">Transmembrane helix</keyword>
<evidence type="ECO:0000259" key="9">
    <source>
        <dbReference type="Pfam" id="PF15371"/>
    </source>
</evidence>
<dbReference type="GO" id="GO:0016020">
    <property type="term" value="C:membrane"/>
    <property type="evidence" value="ECO:0007669"/>
    <property type="project" value="UniProtKB-SubCell"/>
</dbReference>
<feature type="compositionally biased region" description="Basic and acidic residues" evidence="6">
    <location>
        <begin position="1032"/>
        <end position="1054"/>
    </location>
</feature>
<feature type="domain" description="SPATA31-like" evidence="9">
    <location>
        <begin position="52"/>
        <end position="134"/>
    </location>
</feature>
<feature type="domain" description="SPATA31" evidence="8">
    <location>
        <begin position="431"/>
        <end position="628"/>
    </location>
</feature>
<feature type="compositionally biased region" description="Polar residues" evidence="6">
    <location>
        <begin position="225"/>
        <end position="238"/>
    </location>
</feature>
<feature type="region of interest" description="Disordered" evidence="6">
    <location>
        <begin position="1107"/>
        <end position="1140"/>
    </location>
</feature>
<gene>
    <name evidence="11" type="primary">FAM205A</name>
</gene>
<dbReference type="OrthoDB" id="9449847at2759"/>
<feature type="region of interest" description="Disordered" evidence="6">
    <location>
        <begin position="57"/>
        <end position="76"/>
    </location>
</feature>
<dbReference type="PANTHER" id="PTHR21859:SF15">
    <property type="entry name" value="PROTEIN SPATA31F1-RELATED"/>
    <property type="match status" value="1"/>
</dbReference>
<keyword evidence="10" id="KW-1185">Reference proteome</keyword>
<evidence type="ECO:0000259" key="8">
    <source>
        <dbReference type="Pfam" id="PF14650"/>
    </source>
</evidence>